<dbReference type="SMART" id="SM00382">
    <property type="entry name" value="AAA"/>
    <property type="match status" value="1"/>
</dbReference>
<dbReference type="Gene3D" id="3.40.50.300">
    <property type="entry name" value="P-loop containing nucleotide triphosphate hydrolases"/>
    <property type="match status" value="1"/>
</dbReference>
<dbReference type="AlphaFoldDB" id="A0A0P6S3U9"/>
<keyword evidence="2" id="KW-0547">Nucleotide-binding</keyword>
<name>A0A0P6S3U9_9STRE</name>
<comment type="caution">
    <text evidence="5">The sequence shown here is derived from an EMBL/GenBank/DDBJ whole genome shotgun (WGS) entry which is preliminary data.</text>
</comment>
<evidence type="ECO:0000313" key="5">
    <source>
        <dbReference type="EMBL" id="KPJ22796.1"/>
    </source>
</evidence>
<dbReference type="PATRIC" id="fig|119224.3.peg.218"/>
<sequence>MNLELEKGKSYFLLGKNGSGKSTLIDCIAGHIDYIGSITYNKEVQFSKAISYQPQHFKILENLKVSETINFFKSAVLSYQFDQELYDLLEIATILNKKVKRLSGGQRKALSIFIALAMNKEIVILDEPFSELDFEKKRALCHYLSKDFSKRLVIVISHELAEMDLLTTDLLILDNGKVACCESYDRLFTNYQVDTIEDVYFAVTGKTIYEKRIG</sequence>
<proteinExistence type="predicted"/>
<dbReference type="Pfam" id="PF00005">
    <property type="entry name" value="ABC_tran"/>
    <property type="match status" value="1"/>
</dbReference>
<reference evidence="5 6" key="1">
    <citation type="submission" date="2015-08" db="EMBL/GenBank/DDBJ databases">
        <title>Genome sequence of Streptococcus phocae subsp. phocae ATCC 51973T isolated from liver specimen obtained from seal.</title>
        <authorList>
            <person name="Avendano-Herrera R."/>
        </authorList>
    </citation>
    <scope>NUCLEOTIDE SEQUENCE [LARGE SCALE GENOMIC DNA]</scope>
    <source>
        <strain evidence="5 6">ATCC 51973</strain>
    </source>
</reference>
<dbReference type="PANTHER" id="PTHR42939">
    <property type="entry name" value="ABC TRANSPORTER ATP-BINDING PROTEIN ALBC-RELATED"/>
    <property type="match status" value="1"/>
</dbReference>
<feature type="domain" description="ABC transporter" evidence="4">
    <location>
        <begin position="1"/>
        <end position="200"/>
    </location>
</feature>
<dbReference type="PANTHER" id="PTHR42939:SF1">
    <property type="entry name" value="ABC TRANSPORTER ATP-BINDING PROTEIN ALBC-RELATED"/>
    <property type="match status" value="1"/>
</dbReference>
<gene>
    <name evidence="5" type="ORF">AKK44_03455</name>
</gene>
<dbReference type="InterPro" id="IPR003439">
    <property type="entry name" value="ABC_transporter-like_ATP-bd"/>
</dbReference>
<dbReference type="InterPro" id="IPR003593">
    <property type="entry name" value="AAA+_ATPase"/>
</dbReference>
<evidence type="ECO:0000256" key="2">
    <source>
        <dbReference type="ARBA" id="ARBA00022741"/>
    </source>
</evidence>
<dbReference type="EMBL" id="LHQM01000010">
    <property type="protein sequence ID" value="KPJ22796.1"/>
    <property type="molecule type" value="Genomic_DNA"/>
</dbReference>
<keyword evidence="3" id="KW-0067">ATP-binding</keyword>
<dbReference type="GO" id="GO:0016887">
    <property type="term" value="F:ATP hydrolysis activity"/>
    <property type="evidence" value="ECO:0007669"/>
    <property type="project" value="InterPro"/>
</dbReference>
<evidence type="ECO:0000256" key="1">
    <source>
        <dbReference type="ARBA" id="ARBA00022448"/>
    </source>
</evidence>
<evidence type="ECO:0000259" key="4">
    <source>
        <dbReference type="PROSITE" id="PS50893"/>
    </source>
</evidence>
<dbReference type="InterPro" id="IPR027417">
    <property type="entry name" value="P-loop_NTPase"/>
</dbReference>
<organism evidence="5 6">
    <name type="scientific">Streptococcus phocae</name>
    <dbReference type="NCBI Taxonomy" id="119224"/>
    <lineage>
        <taxon>Bacteria</taxon>
        <taxon>Bacillati</taxon>
        <taxon>Bacillota</taxon>
        <taxon>Bacilli</taxon>
        <taxon>Lactobacillales</taxon>
        <taxon>Streptococcaceae</taxon>
        <taxon>Streptococcus</taxon>
    </lineage>
</organism>
<evidence type="ECO:0000313" key="6">
    <source>
        <dbReference type="Proteomes" id="UP000049578"/>
    </source>
</evidence>
<dbReference type="Proteomes" id="UP000049578">
    <property type="component" value="Unassembled WGS sequence"/>
</dbReference>
<dbReference type="STRING" id="119224.AKK44_03455"/>
<keyword evidence="1" id="KW-0813">Transport</keyword>
<dbReference type="GO" id="GO:0005524">
    <property type="term" value="F:ATP binding"/>
    <property type="evidence" value="ECO:0007669"/>
    <property type="project" value="UniProtKB-KW"/>
</dbReference>
<dbReference type="InterPro" id="IPR051782">
    <property type="entry name" value="ABC_Transporter_VariousFunc"/>
</dbReference>
<dbReference type="SUPFAM" id="SSF52540">
    <property type="entry name" value="P-loop containing nucleoside triphosphate hydrolases"/>
    <property type="match status" value="1"/>
</dbReference>
<protein>
    <recommendedName>
        <fullName evidence="4">ABC transporter domain-containing protein</fullName>
    </recommendedName>
</protein>
<evidence type="ECO:0000256" key="3">
    <source>
        <dbReference type="ARBA" id="ARBA00022840"/>
    </source>
</evidence>
<accession>A0A0P6S3U9</accession>
<keyword evidence="6" id="KW-1185">Reference proteome</keyword>
<dbReference type="PROSITE" id="PS50893">
    <property type="entry name" value="ABC_TRANSPORTER_2"/>
    <property type="match status" value="1"/>
</dbReference>